<dbReference type="InterPro" id="IPR045099">
    <property type="entry name" value="PITH1-like"/>
</dbReference>
<evidence type="ECO:0000313" key="4">
    <source>
        <dbReference type="EMBL" id="CDI79861.1"/>
    </source>
</evidence>
<feature type="domain" description="PITH" evidence="3">
    <location>
        <begin position="92"/>
        <end position="300"/>
    </location>
</feature>
<comment type="similarity">
    <text evidence="1">Belongs to the PITHD1 family.</text>
</comment>
<sequence>MGLQQPQDRMSQAEFNEIIDALDISGSIGLNARQPSSAHAATSRESVAAPAAAAPATAGAQDAAQQSASSDVVKAQREQDTASASASANPEEQSASTAAAAAETPTTEKQQAEGTQEGKKDGEGQPSKDNSTPSTAGAVAAAAAASAAAPAAPGAEVATLQQILRVKDCNLALVSDVDEQLLLNISFKQPLASFSMLATNIPRGFSTNADEEDSVSAPMMVKVYCNKSTLNFCGVVDEVCAFSVLLSEEDVLSGRRIALPGSKFHMCSSAQFFIQENQKGSAYTFLNRLVFYGAAHKRYS</sequence>
<dbReference type="InterPro" id="IPR037047">
    <property type="entry name" value="PITH_dom_sf"/>
</dbReference>
<dbReference type="PANTHER" id="PTHR12175">
    <property type="entry name" value="AD039 HT014 THIOREDOXIN FAMILY TRP26"/>
    <property type="match status" value="1"/>
</dbReference>
<dbReference type="GeneID" id="25268296"/>
<dbReference type="GO" id="GO:0005737">
    <property type="term" value="C:cytoplasm"/>
    <property type="evidence" value="ECO:0007669"/>
    <property type="project" value="UniProtKB-ARBA"/>
</dbReference>
<reference evidence="4" key="1">
    <citation type="submission" date="2013-10" db="EMBL/GenBank/DDBJ databases">
        <title>Genomic analysis of the causative agents of coccidiosis in chickens.</title>
        <authorList>
            <person name="Reid A.J."/>
            <person name="Blake D."/>
            <person name="Billington K."/>
            <person name="Browne H."/>
            <person name="Dunn M."/>
            <person name="Hung S."/>
            <person name="Kawahara F."/>
            <person name="Miranda-Saavedra D."/>
            <person name="Mourier T."/>
            <person name="Nagra H."/>
            <person name="Otto T.D."/>
            <person name="Rawlings N."/>
            <person name="Sanchez A."/>
            <person name="Sanders M."/>
            <person name="Subramaniam C."/>
            <person name="Tay Y."/>
            <person name="Dear P."/>
            <person name="Doerig C."/>
            <person name="Gruber A."/>
            <person name="Parkinson J."/>
            <person name="Shirley M."/>
            <person name="Wan K.L."/>
            <person name="Berriman M."/>
            <person name="Tomley F."/>
            <person name="Pain A."/>
        </authorList>
    </citation>
    <scope>NUCLEOTIDE SEQUENCE [LARGE SCALE GENOMIC DNA]</scope>
    <source>
        <strain evidence="4">Houghton</strain>
    </source>
</reference>
<dbReference type="OrthoDB" id="2635at2759"/>
<feature type="compositionally biased region" description="Low complexity" evidence="2">
    <location>
        <begin position="40"/>
        <end position="73"/>
    </location>
</feature>
<evidence type="ECO:0000256" key="1">
    <source>
        <dbReference type="ARBA" id="ARBA00025788"/>
    </source>
</evidence>
<dbReference type="PANTHER" id="PTHR12175:SF5">
    <property type="entry name" value="OS03G0795500 PROTEIN"/>
    <property type="match status" value="1"/>
</dbReference>
<dbReference type="AlphaFoldDB" id="U6GHX0"/>
<name>U6GHX0_EIMAC</name>
<evidence type="ECO:0000256" key="2">
    <source>
        <dbReference type="SAM" id="MobiDB-lite"/>
    </source>
</evidence>
<proteinExistence type="inferred from homology"/>
<dbReference type="Proteomes" id="UP000018050">
    <property type="component" value="Unassembled WGS sequence"/>
</dbReference>
<dbReference type="PROSITE" id="PS51532">
    <property type="entry name" value="PITH"/>
    <property type="match status" value="1"/>
</dbReference>
<organism evidence="4 5">
    <name type="scientific">Eimeria acervulina</name>
    <name type="common">Coccidian parasite</name>
    <dbReference type="NCBI Taxonomy" id="5801"/>
    <lineage>
        <taxon>Eukaryota</taxon>
        <taxon>Sar</taxon>
        <taxon>Alveolata</taxon>
        <taxon>Apicomplexa</taxon>
        <taxon>Conoidasida</taxon>
        <taxon>Coccidia</taxon>
        <taxon>Eucoccidiorida</taxon>
        <taxon>Eimeriorina</taxon>
        <taxon>Eimeriidae</taxon>
        <taxon>Eimeria</taxon>
    </lineage>
</organism>
<dbReference type="InterPro" id="IPR008979">
    <property type="entry name" value="Galactose-bd-like_sf"/>
</dbReference>
<dbReference type="SUPFAM" id="SSF49785">
    <property type="entry name" value="Galactose-binding domain-like"/>
    <property type="match status" value="1"/>
</dbReference>
<dbReference type="InterPro" id="IPR010400">
    <property type="entry name" value="PITH_dom"/>
</dbReference>
<evidence type="ECO:0000259" key="3">
    <source>
        <dbReference type="PROSITE" id="PS51532"/>
    </source>
</evidence>
<dbReference type="RefSeq" id="XP_013250099.1">
    <property type="nucleotide sequence ID" value="XM_013394645.1"/>
</dbReference>
<dbReference type="EMBL" id="HG671096">
    <property type="protein sequence ID" value="CDI79861.1"/>
    <property type="molecule type" value="Genomic_DNA"/>
</dbReference>
<evidence type="ECO:0000313" key="5">
    <source>
        <dbReference type="Proteomes" id="UP000018050"/>
    </source>
</evidence>
<accession>U6GHX0</accession>
<dbReference type="Pfam" id="PF06201">
    <property type="entry name" value="PITH"/>
    <property type="match status" value="1"/>
</dbReference>
<dbReference type="Gene3D" id="2.60.120.470">
    <property type="entry name" value="PITH domain"/>
    <property type="match status" value="1"/>
</dbReference>
<protein>
    <recommendedName>
        <fullName evidence="3">PITH domain-containing protein</fullName>
    </recommendedName>
</protein>
<dbReference type="OMA" id="NRMREHM"/>
<reference evidence="4" key="2">
    <citation type="submission" date="2013-10" db="EMBL/GenBank/DDBJ databases">
        <authorList>
            <person name="Aslett M."/>
        </authorList>
    </citation>
    <scope>NUCLEOTIDE SEQUENCE [LARGE SCALE GENOMIC DNA]</scope>
    <source>
        <strain evidence="4">Houghton</strain>
    </source>
</reference>
<keyword evidence="5" id="KW-1185">Reference proteome</keyword>
<feature type="compositionally biased region" description="Low complexity" evidence="2">
    <location>
        <begin position="90"/>
        <end position="113"/>
    </location>
</feature>
<dbReference type="VEuPathDB" id="ToxoDB:EAH_00002260"/>
<feature type="region of interest" description="Disordered" evidence="2">
    <location>
        <begin position="29"/>
        <end position="137"/>
    </location>
</feature>
<gene>
    <name evidence="4" type="ORF">EAH_00002260</name>
</gene>